<dbReference type="OrthoDB" id="8173020at2759"/>
<dbReference type="EMBL" id="CADCXU010020258">
    <property type="protein sequence ID" value="CAB0008210.1"/>
    <property type="molecule type" value="Genomic_DNA"/>
</dbReference>
<feature type="domain" description="Chitin-binding type-2" evidence="7">
    <location>
        <begin position="158"/>
        <end position="226"/>
    </location>
</feature>
<dbReference type="GO" id="GO:0008061">
    <property type="term" value="F:chitin binding"/>
    <property type="evidence" value="ECO:0007669"/>
    <property type="project" value="UniProtKB-KW"/>
</dbReference>
<keyword evidence="3" id="KW-0677">Repeat</keyword>
<dbReference type="Pfam" id="PF01607">
    <property type="entry name" value="CBM_14"/>
    <property type="match status" value="3"/>
</dbReference>
<dbReference type="FunFam" id="2.170.140.10:FF:000002">
    <property type="entry name" value="Gasp, isoform A"/>
    <property type="match status" value="1"/>
</dbReference>
<feature type="domain" description="Chitin-binding type-2" evidence="7">
    <location>
        <begin position="26"/>
        <end position="86"/>
    </location>
</feature>
<dbReference type="Proteomes" id="UP000479000">
    <property type="component" value="Unassembled WGS sequence"/>
</dbReference>
<dbReference type="SMART" id="SM00494">
    <property type="entry name" value="ChtBD2"/>
    <property type="match status" value="3"/>
</dbReference>
<evidence type="ECO:0000256" key="6">
    <source>
        <dbReference type="SAM" id="MobiDB-lite"/>
    </source>
</evidence>
<keyword evidence="5" id="KW-0325">Glycoprotein</keyword>
<proteinExistence type="predicted"/>
<evidence type="ECO:0000256" key="2">
    <source>
        <dbReference type="ARBA" id="ARBA00022729"/>
    </source>
</evidence>
<keyword evidence="1" id="KW-0147">Chitin-binding</keyword>
<dbReference type="InterPro" id="IPR051940">
    <property type="entry name" value="Chitin_bind-dev_reg"/>
</dbReference>
<evidence type="ECO:0000313" key="8">
    <source>
        <dbReference type="EMBL" id="CAB0008210.1"/>
    </source>
</evidence>
<dbReference type="GO" id="GO:0005576">
    <property type="term" value="C:extracellular region"/>
    <property type="evidence" value="ECO:0007669"/>
    <property type="project" value="InterPro"/>
</dbReference>
<evidence type="ECO:0000256" key="5">
    <source>
        <dbReference type="ARBA" id="ARBA00023180"/>
    </source>
</evidence>
<feature type="region of interest" description="Disordered" evidence="6">
    <location>
        <begin position="242"/>
        <end position="276"/>
    </location>
</feature>
<dbReference type="SUPFAM" id="SSF57625">
    <property type="entry name" value="Invertebrate chitin-binding proteins"/>
    <property type="match status" value="3"/>
</dbReference>
<dbReference type="AlphaFoldDB" id="A0A6H5H3F4"/>
<evidence type="ECO:0000313" key="9">
    <source>
        <dbReference type="Proteomes" id="UP000479000"/>
    </source>
</evidence>
<accession>A0A6H5H3F4</accession>
<keyword evidence="9" id="KW-1185">Reference proteome</keyword>
<organism evidence="8 9">
    <name type="scientific">Nesidiocoris tenuis</name>
    <dbReference type="NCBI Taxonomy" id="355587"/>
    <lineage>
        <taxon>Eukaryota</taxon>
        <taxon>Metazoa</taxon>
        <taxon>Ecdysozoa</taxon>
        <taxon>Arthropoda</taxon>
        <taxon>Hexapoda</taxon>
        <taxon>Insecta</taxon>
        <taxon>Pterygota</taxon>
        <taxon>Neoptera</taxon>
        <taxon>Paraneoptera</taxon>
        <taxon>Hemiptera</taxon>
        <taxon>Heteroptera</taxon>
        <taxon>Panheteroptera</taxon>
        <taxon>Cimicomorpha</taxon>
        <taxon>Miridae</taxon>
        <taxon>Dicyphina</taxon>
        <taxon>Nesidiocoris</taxon>
    </lineage>
</organism>
<keyword evidence="2" id="KW-0732">Signal</keyword>
<evidence type="ECO:0000256" key="3">
    <source>
        <dbReference type="ARBA" id="ARBA00022737"/>
    </source>
</evidence>
<sequence length="404" mass="45146">MQYYYLTFSIFACGITFMLRYAQKEDFKCPDDYGFYPHHISCDKYWKCDNGVAELKTCGNGLGFDDTDPKYLKENCDYLHNVDCGDRTQLEPAVGTPHCPRLYGIFADQSKCDTFWNCWNGEASRYQCSPGLAYDREARVCMWADQVPECKNEEVAGGFNCPAPSEVPAAGTFSRHAHPDDCRKYYICLDATPREYGCPIGTVFKIGDADGTGSCEDPEDVPGCEDYYGDLDLKSIRKSELALGNGGSSRAPQGGPPAKSQSKPRPAPAPRPQDQGYPRILISKVFFEIQLINKISISISIGFRHPKGNIYEAMVGSRHAARSPEQEGPQIPSTTNPSCQNLWMRSSYQLYETWAPCKGPLRVLTFLSYHDLLSHFSVIKLWTLSHPAASPGMRNDIDVLPTPR</sequence>
<evidence type="ECO:0000259" key="7">
    <source>
        <dbReference type="PROSITE" id="PS50940"/>
    </source>
</evidence>
<evidence type="ECO:0000256" key="1">
    <source>
        <dbReference type="ARBA" id="ARBA00022669"/>
    </source>
</evidence>
<feature type="domain" description="Chitin-binding type-2" evidence="7">
    <location>
        <begin position="96"/>
        <end position="152"/>
    </location>
</feature>
<evidence type="ECO:0000256" key="4">
    <source>
        <dbReference type="ARBA" id="ARBA00023157"/>
    </source>
</evidence>
<reference evidence="8 9" key="1">
    <citation type="submission" date="2020-02" db="EMBL/GenBank/DDBJ databases">
        <authorList>
            <person name="Ferguson B K."/>
        </authorList>
    </citation>
    <scope>NUCLEOTIDE SEQUENCE [LARGE SCALE GENOMIC DNA]</scope>
</reference>
<protein>
    <recommendedName>
        <fullName evidence="7">Chitin-binding type-2 domain-containing protein</fullName>
    </recommendedName>
</protein>
<dbReference type="PANTHER" id="PTHR23301">
    <property type="entry name" value="CHITIN BINDING PERITROPHIN-A"/>
    <property type="match status" value="1"/>
</dbReference>
<dbReference type="InterPro" id="IPR002557">
    <property type="entry name" value="Chitin-bd_dom"/>
</dbReference>
<keyword evidence="4" id="KW-1015">Disulfide bond</keyword>
<dbReference type="PROSITE" id="PS50940">
    <property type="entry name" value="CHIT_BIND_II"/>
    <property type="match status" value="3"/>
</dbReference>
<gene>
    <name evidence="8" type="ORF">NTEN_LOCUS13456</name>
</gene>
<dbReference type="InterPro" id="IPR036508">
    <property type="entry name" value="Chitin-bd_dom_sf"/>
</dbReference>
<dbReference type="PANTHER" id="PTHR23301:SF100">
    <property type="entry name" value="GASP, ISOFORM A"/>
    <property type="match status" value="1"/>
</dbReference>
<name>A0A6H5H3F4_9HEMI</name>
<dbReference type="Gene3D" id="2.170.140.10">
    <property type="entry name" value="Chitin binding domain"/>
    <property type="match status" value="3"/>
</dbReference>